<evidence type="ECO:0000256" key="1">
    <source>
        <dbReference type="SAM" id="Phobius"/>
    </source>
</evidence>
<dbReference type="Pfam" id="PF00990">
    <property type="entry name" value="GGDEF"/>
    <property type="match status" value="1"/>
</dbReference>
<comment type="caution">
    <text evidence="4">The sequence shown here is derived from an EMBL/GenBank/DDBJ whole genome shotgun (WGS) entry which is preliminary data.</text>
</comment>
<feature type="transmembrane region" description="Helical" evidence="1">
    <location>
        <begin position="75"/>
        <end position="95"/>
    </location>
</feature>
<dbReference type="SMART" id="SM00267">
    <property type="entry name" value="GGDEF"/>
    <property type="match status" value="1"/>
</dbReference>
<feature type="transmembrane region" description="Helical" evidence="1">
    <location>
        <begin position="269"/>
        <end position="288"/>
    </location>
</feature>
<accession>A0A124G8Y3</accession>
<evidence type="ECO:0000313" key="4">
    <source>
        <dbReference type="EMBL" id="KUL27432.1"/>
    </source>
</evidence>
<feature type="transmembrane region" description="Helical" evidence="1">
    <location>
        <begin position="169"/>
        <end position="191"/>
    </location>
</feature>
<dbReference type="CDD" id="cd01949">
    <property type="entry name" value="GGDEF"/>
    <property type="match status" value="1"/>
</dbReference>
<sequence>MSARETAGDRPRSGGFAPAVVACAAALAVVVWLVFGDPADLYLGFAGGPLAMGAAVLACARLGAVPRLPRPVRSFWRQLQFAAVCLFVASVVSLLRANNNTGLSPYVGVPMLVGIGTLMAAFLRLPIGERTTIGWARALLDGATVAVASTLIFWYVVLDLAPPGTSLVARVAAAVVGVSGVLLLVVIGKAAAAPVSAVHPTSLRVLAVAPLVDAAGSTLLIAGAEQGRLVLSVMALPLVGVSLAVAAHLQRRALGAPPQPASGAVRRSLFNLLPFAAVTATAVLVITVSAQDMTGRQRTVIIGAVLIAGFVVARQLLSLRENNDALRGIRTQQAELERLALTDNLTGLPNRTRFAVALGERIDLFQPATALLIDVDDFKMINDTLGPAAGDQLLYHVAQRLREHCKPGELPTRLGGDEFAVLLPSDDPAEVEAAAARLLAGLGEPFRLGDQQLLLHASAGIAVAAAGETADEVQRNADIAMYAAKESGKASWVRFEPQMRQDMAHHARLAGELHDAIVRGELRLVYQPVFDLFTGRLHGAEALVRWQHPTRGFVSPGDFIPVAERSGLIVPLGAWVLREACSQLSRWRSEHGAGAVEAINVNVAVRQLREAGFVDEVAAVLSETGLTSQNLILEVTESSVVDGWQVRETLQSLHEMGVKLALDDFGTGQSSLSLLRAFPVDVLKLDKSFVDGIADGTDRGRLAVAAAVAQLAEYLQLKAVAEGIESQEQLDRLREMGYRYGQGFFMAKPLPAEECGRLMSAAPLEAAAP</sequence>
<dbReference type="InterPro" id="IPR043128">
    <property type="entry name" value="Rev_trsase/Diguanyl_cyclase"/>
</dbReference>
<dbReference type="PROSITE" id="PS51257">
    <property type="entry name" value="PROKAR_LIPOPROTEIN"/>
    <property type="match status" value="1"/>
</dbReference>
<feature type="domain" description="EAL" evidence="2">
    <location>
        <begin position="506"/>
        <end position="763"/>
    </location>
</feature>
<organism evidence="4 5">
    <name type="scientific">Actinoplanes awajinensis subsp. mycoplanecinus</name>
    <dbReference type="NCBI Taxonomy" id="135947"/>
    <lineage>
        <taxon>Bacteria</taxon>
        <taxon>Bacillati</taxon>
        <taxon>Actinomycetota</taxon>
        <taxon>Actinomycetes</taxon>
        <taxon>Micromonosporales</taxon>
        <taxon>Micromonosporaceae</taxon>
        <taxon>Actinoplanes</taxon>
    </lineage>
</organism>
<dbReference type="InterPro" id="IPR052155">
    <property type="entry name" value="Biofilm_reg_signaling"/>
</dbReference>
<protein>
    <submittedName>
        <fullName evidence="4">Diguanylate cyclase</fullName>
    </submittedName>
</protein>
<dbReference type="InterPro" id="IPR001633">
    <property type="entry name" value="EAL_dom"/>
</dbReference>
<dbReference type="InterPro" id="IPR000160">
    <property type="entry name" value="GGDEF_dom"/>
</dbReference>
<dbReference type="Gene3D" id="3.30.70.270">
    <property type="match status" value="1"/>
</dbReference>
<dbReference type="AlphaFoldDB" id="A0A124G8Y3"/>
<dbReference type="SMART" id="SM00052">
    <property type="entry name" value="EAL"/>
    <property type="match status" value="1"/>
</dbReference>
<dbReference type="PANTHER" id="PTHR44757:SF2">
    <property type="entry name" value="BIOFILM ARCHITECTURE MAINTENANCE PROTEIN MBAA"/>
    <property type="match status" value="1"/>
</dbReference>
<dbReference type="Pfam" id="PF00563">
    <property type="entry name" value="EAL"/>
    <property type="match status" value="1"/>
</dbReference>
<feature type="transmembrane region" description="Helical" evidence="1">
    <location>
        <begin position="16"/>
        <end position="35"/>
    </location>
</feature>
<dbReference type="InterPro" id="IPR029787">
    <property type="entry name" value="Nucleotide_cyclase"/>
</dbReference>
<dbReference type="PROSITE" id="PS50887">
    <property type="entry name" value="GGDEF"/>
    <property type="match status" value="1"/>
</dbReference>
<feature type="transmembrane region" description="Helical" evidence="1">
    <location>
        <begin position="107"/>
        <end position="127"/>
    </location>
</feature>
<feature type="domain" description="GGDEF" evidence="3">
    <location>
        <begin position="366"/>
        <end position="497"/>
    </location>
</feature>
<dbReference type="Proteomes" id="UP000053244">
    <property type="component" value="Unassembled WGS sequence"/>
</dbReference>
<dbReference type="CDD" id="cd01948">
    <property type="entry name" value="EAL"/>
    <property type="match status" value="1"/>
</dbReference>
<dbReference type="EMBL" id="LLZH01000299">
    <property type="protein sequence ID" value="KUL27432.1"/>
    <property type="molecule type" value="Genomic_DNA"/>
</dbReference>
<evidence type="ECO:0000259" key="3">
    <source>
        <dbReference type="PROSITE" id="PS50887"/>
    </source>
</evidence>
<dbReference type="OrthoDB" id="3273928at2"/>
<keyword evidence="5" id="KW-1185">Reference proteome</keyword>
<name>A0A124G8Y3_9ACTN</name>
<keyword evidence="1" id="KW-0812">Transmembrane</keyword>
<dbReference type="SUPFAM" id="SSF55073">
    <property type="entry name" value="Nucleotide cyclase"/>
    <property type="match status" value="1"/>
</dbReference>
<dbReference type="PROSITE" id="PS50883">
    <property type="entry name" value="EAL"/>
    <property type="match status" value="1"/>
</dbReference>
<evidence type="ECO:0000259" key="2">
    <source>
        <dbReference type="PROSITE" id="PS50883"/>
    </source>
</evidence>
<dbReference type="SUPFAM" id="SSF141868">
    <property type="entry name" value="EAL domain-like"/>
    <property type="match status" value="1"/>
</dbReference>
<feature type="transmembrane region" description="Helical" evidence="1">
    <location>
        <begin position="300"/>
        <end position="317"/>
    </location>
</feature>
<gene>
    <name evidence="4" type="ORF">ADL15_35735</name>
</gene>
<feature type="transmembrane region" description="Helical" evidence="1">
    <location>
        <begin position="41"/>
        <end position="63"/>
    </location>
</feature>
<evidence type="ECO:0000313" key="5">
    <source>
        <dbReference type="Proteomes" id="UP000053244"/>
    </source>
</evidence>
<keyword evidence="1" id="KW-1133">Transmembrane helix</keyword>
<dbReference type="Gene3D" id="3.20.20.450">
    <property type="entry name" value="EAL domain"/>
    <property type="match status" value="1"/>
</dbReference>
<dbReference type="NCBIfam" id="TIGR00254">
    <property type="entry name" value="GGDEF"/>
    <property type="match status" value="1"/>
</dbReference>
<dbReference type="InterPro" id="IPR035919">
    <property type="entry name" value="EAL_sf"/>
</dbReference>
<keyword evidence="1" id="KW-0472">Membrane</keyword>
<reference evidence="4 5" key="1">
    <citation type="submission" date="2015-10" db="EMBL/GenBank/DDBJ databases">
        <authorList>
            <person name="Gilbert D.G."/>
        </authorList>
    </citation>
    <scope>NUCLEOTIDE SEQUENCE [LARGE SCALE GENOMIC DNA]</scope>
    <source>
        <strain evidence="4 5">NRRL B-16712</strain>
    </source>
</reference>
<feature type="transmembrane region" description="Helical" evidence="1">
    <location>
        <begin position="229"/>
        <end position="249"/>
    </location>
</feature>
<dbReference type="PANTHER" id="PTHR44757">
    <property type="entry name" value="DIGUANYLATE CYCLASE DGCP"/>
    <property type="match status" value="1"/>
</dbReference>
<feature type="transmembrane region" description="Helical" evidence="1">
    <location>
        <begin position="139"/>
        <end position="157"/>
    </location>
</feature>
<dbReference type="RefSeq" id="WP_067700644.1">
    <property type="nucleotide sequence ID" value="NZ_LLZH01000299.1"/>
</dbReference>
<proteinExistence type="predicted"/>